<evidence type="ECO:0000256" key="1">
    <source>
        <dbReference type="SAM" id="SignalP"/>
    </source>
</evidence>
<organism evidence="2 3">
    <name type="scientific">Novipirellula rosea</name>
    <dbReference type="NCBI Taxonomy" id="1031540"/>
    <lineage>
        <taxon>Bacteria</taxon>
        <taxon>Pseudomonadati</taxon>
        <taxon>Planctomycetota</taxon>
        <taxon>Planctomycetia</taxon>
        <taxon>Pirellulales</taxon>
        <taxon>Pirellulaceae</taxon>
        <taxon>Novipirellula</taxon>
    </lineage>
</organism>
<feature type="chain" id="PRO_5046767820" description="Secreted protein" evidence="1">
    <location>
        <begin position="28"/>
        <end position="135"/>
    </location>
</feature>
<proteinExistence type="predicted"/>
<evidence type="ECO:0000313" key="2">
    <source>
        <dbReference type="EMBL" id="GAA4452483.1"/>
    </source>
</evidence>
<dbReference type="Proteomes" id="UP001500840">
    <property type="component" value="Unassembled WGS sequence"/>
</dbReference>
<feature type="signal peptide" evidence="1">
    <location>
        <begin position="1"/>
        <end position="27"/>
    </location>
</feature>
<dbReference type="EMBL" id="BAABGA010000029">
    <property type="protein sequence ID" value="GAA4452483.1"/>
    <property type="molecule type" value="Genomic_DNA"/>
</dbReference>
<sequence>MKNVLRAVLMFTLLLVVLGLDVQTTKAAEPGWSPIIIPTGAYRQEIKSMPIEQRPYRPGHFYGNTVRRMHYRGEVLPRPTDLPVTQSVVPSVVGQPAASNYQYAPLAYPSMGTSNASTTSNPMGLRRLFSNRNRF</sequence>
<evidence type="ECO:0008006" key="4">
    <source>
        <dbReference type="Google" id="ProtNLM"/>
    </source>
</evidence>
<reference evidence="3" key="1">
    <citation type="journal article" date="2019" name="Int. J. Syst. Evol. Microbiol.">
        <title>The Global Catalogue of Microorganisms (GCM) 10K type strain sequencing project: providing services to taxonomists for standard genome sequencing and annotation.</title>
        <authorList>
            <consortium name="The Broad Institute Genomics Platform"/>
            <consortium name="The Broad Institute Genome Sequencing Center for Infectious Disease"/>
            <person name="Wu L."/>
            <person name="Ma J."/>
        </authorList>
    </citation>
    <scope>NUCLEOTIDE SEQUENCE [LARGE SCALE GENOMIC DNA]</scope>
    <source>
        <strain evidence="3">JCM 17759</strain>
    </source>
</reference>
<evidence type="ECO:0000313" key="3">
    <source>
        <dbReference type="Proteomes" id="UP001500840"/>
    </source>
</evidence>
<keyword evidence="3" id="KW-1185">Reference proteome</keyword>
<gene>
    <name evidence="2" type="ORF">GCM10023156_21840</name>
</gene>
<comment type="caution">
    <text evidence="2">The sequence shown here is derived from an EMBL/GenBank/DDBJ whole genome shotgun (WGS) entry which is preliminary data.</text>
</comment>
<name>A0ABP8MMT3_9BACT</name>
<dbReference type="RefSeq" id="WP_339939976.1">
    <property type="nucleotide sequence ID" value="NZ_BAABGA010000029.1"/>
</dbReference>
<accession>A0ABP8MMT3</accession>
<keyword evidence="1" id="KW-0732">Signal</keyword>
<protein>
    <recommendedName>
        <fullName evidence="4">Secreted protein</fullName>
    </recommendedName>
</protein>